<name>A0ACB7YLP1_9ERIC</name>
<dbReference type="Proteomes" id="UP000828048">
    <property type="component" value="Chromosome 11"/>
</dbReference>
<gene>
    <name evidence="1" type="ORF">Vadar_013556</name>
</gene>
<reference evidence="1 2" key="1">
    <citation type="journal article" date="2021" name="Hortic Res">
        <title>High-quality reference genome and annotation aids understanding of berry development for evergreen blueberry (Vaccinium darrowii).</title>
        <authorList>
            <person name="Yu J."/>
            <person name="Hulse-Kemp A.M."/>
            <person name="Babiker E."/>
            <person name="Staton M."/>
        </authorList>
    </citation>
    <scope>NUCLEOTIDE SEQUENCE [LARGE SCALE GENOMIC DNA]</scope>
    <source>
        <strain evidence="2">cv. NJ 8807/NJ 8810</strain>
        <tissue evidence="1">Young leaf</tissue>
    </source>
</reference>
<comment type="caution">
    <text evidence="1">The sequence shown here is derived from an EMBL/GenBank/DDBJ whole genome shotgun (WGS) entry which is preliminary data.</text>
</comment>
<dbReference type="EMBL" id="CM037161">
    <property type="protein sequence ID" value="KAH7854418.1"/>
    <property type="molecule type" value="Genomic_DNA"/>
</dbReference>
<proteinExistence type="predicted"/>
<protein>
    <submittedName>
        <fullName evidence="1">Uncharacterized protein</fullName>
    </submittedName>
</protein>
<keyword evidence="2" id="KW-1185">Reference proteome</keyword>
<accession>A0ACB7YLP1</accession>
<sequence>MGDESVREGTNKFPEKQPLGTEASQVVGEKDYSEPPPSPLFEAWELKSWSFYRAGIAEFVATFLFLYILTLTVMGIHRSPSMCSSVGLQGIAWATGGMIFVLVYCTAGISGFFPRPHLLNSFSFRDIYIQKSMTCCLAL</sequence>
<evidence type="ECO:0000313" key="1">
    <source>
        <dbReference type="EMBL" id="KAH7854418.1"/>
    </source>
</evidence>
<organism evidence="1 2">
    <name type="scientific">Vaccinium darrowii</name>
    <dbReference type="NCBI Taxonomy" id="229202"/>
    <lineage>
        <taxon>Eukaryota</taxon>
        <taxon>Viridiplantae</taxon>
        <taxon>Streptophyta</taxon>
        <taxon>Embryophyta</taxon>
        <taxon>Tracheophyta</taxon>
        <taxon>Spermatophyta</taxon>
        <taxon>Magnoliopsida</taxon>
        <taxon>eudicotyledons</taxon>
        <taxon>Gunneridae</taxon>
        <taxon>Pentapetalae</taxon>
        <taxon>asterids</taxon>
        <taxon>Ericales</taxon>
        <taxon>Ericaceae</taxon>
        <taxon>Vaccinioideae</taxon>
        <taxon>Vaccinieae</taxon>
        <taxon>Vaccinium</taxon>
    </lineage>
</organism>
<evidence type="ECO:0000313" key="2">
    <source>
        <dbReference type="Proteomes" id="UP000828048"/>
    </source>
</evidence>